<sequence>MAELVLGPLLRYVDATSATVWVETDKPCTVEVGGAKAETFSVQGNHYALVIIEEMTGPMEYTVQLDGETVWPLPDSPFPPSVIRPHDQGPFRLMFGSCRKPDSDDPKEQRAAGPDALAAYALRLADGAEPPDALLLLGDQVYADETSKATAEWISAHRDLDQEPGKQVANFAEYVHLYREAWRSPAVRWLLSTVPSSMIFDDHDLHDDWNTSAAWRDDANRTSWWAERERGGLIAYWIYQHIGNLSPAELAEDPTFRAVTAATGDTASVLSKFADGAIEEIEGRKGTRWSYRRDFGPVRFLAIDTRCGRILNEPRGMVSDDEFTWLEENAEGDYEHLLIGSSLPWLMPHAISHVQSMNEAACRKPGWRGRLAEKLRRAADLEHWPAFRASSDRLSRLIHRAATSGASVCVLSGDVHHLYVAEATFPEPVPAKVFQLTCSPIHNHEKLMRPLFAMAWWKPLARLLRWWMLRSPEIDPLPVDWEKIKGPYFGNTIATLTIDGKRATLVLDQAKGDLAKPHLEPLPEIRLT</sequence>
<feature type="domain" description="DUF7800" evidence="2">
    <location>
        <begin position="1"/>
        <end position="83"/>
    </location>
</feature>
<dbReference type="InterPro" id="IPR029052">
    <property type="entry name" value="Metallo-depent_PP-like"/>
</dbReference>
<dbReference type="Gene3D" id="3.60.21.70">
    <property type="entry name" value="PhoD-like phosphatase"/>
    <property type="match status" value="1"/>
</dbReference>
<protein>
    <submittedName>
        <fullName evidence="3">Alkaline phosphatase D family protein</fullName>
        <ecNumber evidence="3">3.1.3.1</ecNumber>
    </submittedName>
</protein>
<dbReference type="CDD" id="cd07389">
    <property type="entry name" value="MPP_PhoD"/>
    <property type="match status" value="1"/>
</dbReference>
<gene>
    <name evidence="3" type="ORF">ACFPM7_13985</name>
</gene>
<evidence type="ECO:0000259" key="1">
    <source>
        <dbReference type="Pfam" id="PF09423"/>
    </source>
</evidence>
<dbReference type="SUPFAM" id="SSF56300">
    <property type="entry name" value="Metallo-dependent phosphatases"/>
    <property type="match status" value="1"/>
</dbReference>
<comment type="caution">
    <text evidence="3">The sequence shown here is derived from an EMBL/GenBank/DDBJ whole genome shotgun (WGS) entry which is preliminary data.</text>
</comment>
<dbReference type="GO" id="GO:0004035">
    <property type="term" value="F:alkaline phosphatase activity"/>
    <property type="evidence" value="ECO:0007669"/>
    <property type="project" value="UniProtKB-EC"/>
</dbReference>
<dbReference type="PANTHER" id="PTHR37031">
    <property type="entry name" value="METALLOPHOSPHATASE BINDING DOMAIN PROTEIN"/>
    <property type="match status" value="1"/>
</dbReference>
<evidence type="ECO:0000259" key="2">
    <source>
        <dbReference type="Pfam" id="PF25077"/>
    </source>
</evidence>
<reference evidence="4" key="1">
    <citation type="journal article" date="2019" name="Int. J. Syst. Evol. Microbiol.">
        <title>The Global Catalogue of Microorganisms (GCM) 10K type strain sequencing project: providing services to taxonomists for standard genome sequencing and annotation.</title>
        <authorList>
            <consortium name="The Broad Institute Genomics Platform"/>
            <consortium name="The Broad Institute Genome Sequencing Center for Infectious Disease"/>
            <person name="Wu L."/>
            <person name="Ma J."/>
        </authorList>
    </citation>
    <scope>NUCLEOTIDE SEQUENCE [LARGE SCALE GENOMIC DNA]</scope>
    <source>
        <strain evidence="4">CCUG 59778</strain>
    </source>
</reference>
<accession>A0ABW0EQ61</accession>
<dbReference type="Pfam" id="PF09423">
    <property type="entry name" value="PhoD"/>
    <property type="match status" value="1"/>
</dbReference>
<evidence type="ECO:0000313" key="3">
    <source>
        <dbReference type="EMBL" id="MFC5288165.1"/>
    </source>
</evidence>
<dbReference type="InterPro" id="IPR038607">
    <property type="entry name" value="PhoD-like_sf"/>
</dbReference>
<dbReference type="EMBL" id="JBHSKF010000005">
    <property type="protein sequence ID" value="MFC5288165.1"/>
    <property type="molecule type" value="Genomic_DNA"/>
</dbReference>
<organism evidence="3 4">
    <name type="scientific">Actinokineospora guangxiensis</name>
    <dbReference type="NCBI Taxonomy" id="1490288"/>
    <lineage>
        <taxon>Bacteria</taxon>
        <taxon>Bacillati</taxon>
        <taxon>Actinomycetota</taxon>
        <taxon>Actinomycetes</taxon>
        <taxon>Pseudonocardiales</taxon>
        <taxon>Pseudonocardiaceae</taxon>
        <taxon>Actinokineospora</taxon>
    </lineage>
</organism>
<keyword evidence="4" id="KW-1185">Reference proteome</keyword>
<dbReference type="PANTHER" id="PTHR37031:SF2">
    <property type="entry name" value="PHOD-LIKE PHOSPHATASE METALLOPHOSPHATASE DOMAIN-CONTAINING PROTEIN"/>
    <property type="match status" value="1"/>
</dbReference>
<name>A0ABW0EQ61_9PSEU</name>
<dbReference type="Pfam" id="PF25077">
    <property type="entry name" value="DUF7800"/>
    <property type="match status" value="1"/>
</dbReference>
<dbReference type="InterPro" id="IPR018946">
    <property type="entry name" value="PhoD-like_MPP"/>
</dbReference>
<proteinExistence type="predicted"/>
<keyword evidence="3" id="KW-0378">Hydrolase</keyword>
<dbReference type="RefSeq" id="WP_378247831.1">
    <property type="nucleotide sequence ID" value="NZ_JBHSKF010000005.1"/>
</dbReference>
<feature type="domain" description="PhoD-like phosphatase metallophosphatase" evidence="1">
    <location>
        <begin position="129"/>
        <end position="443"/>
    </location>
</feature>
<dbReference type="InterPro" id="IPR056702">
    <property type="entry name" value="DUF7800"/>
</dbReference>
<evidence type="ECO:0000313" key="4">
    <source>
        <dbReference type="Proteomes" id="UP001596157"/>
    </source>
</evidence>
<dbReference type="EC" id="3.1.3.1" evidence="3"/>
<dbReference type="Proteomes" id="UP001596157">
    <property type="component" value="Unassembled WGS sequence"/>
</dbReference>